<dbReference type="Gene3D" id="3.40.710.10">
    <property type="entry name" value="DD-peptidase/beta-lactamase superfamily"/>
    <property type="match status" value="1"/>
</dbReference>
<dbReference type="AlphaFoldDB" id="A0A1F5NQT6"/>
<dbReference type="PANTHER" id="PTHR21581:SF6">
    <property type="entry name" value="TRAFFICKING PROTEIN PARTICLE COMPLEX SUBUNIT 12"/>
    <property type="match status" value="1"/>
</dbReference>
<evidence type="ECO:0000256" key="3">
    <source>
        <dbReference type="ARBA" id="ARBA00022801"/>
    </source>
</evidence>
<evidence type="ECO:0000259" key="11">
    <source>
        <dbReference type="Pfam" id="PF00768"/>
    </source>
</evidence>
<keyword evidence="10" id="KW-0812">Transmembrane</keyword>
<dbReference type="EMBL" id="MFEI01000042">
    <property type="protein sequence ID" value="OGE80041.1"/>
    <property type="molecule type" value="Genomic_DNA"/>
</dbReference>
<evidence type="ECO:0000256" key="2">
    <source>
        <dbReference type="ARBA" id="ARBA00022729"/>
    </source>
</evidence>
<dbReference type="InterPro" id="IPR012338">
    <property type="entry name" value="Beta-lactam/transpept-like"/>
</dbReference>
<dbReference type="GO" id="GO:0009252">
    <property type="term" value="P:peptidoglycan biosynthetic process"/>
    <property type="evidence" value="ECO:0007669"/>
    <property type="project" value="UniProtKB-KW"/>
</dbReference>
<keyword evidence="4" id="KW-0133">Cell shape</keyword>
<dbReference type="SUPFAM" id="SSF56601">
    <property type="entry name" value="beta-lactamase/transpeptidase-like"/>
    <property type="match status" value="1"/>
</dbReference>
<evidence type="ECO:0000256" key="5">
    <source>
        <dbReference type="ARBA" id="ARBA00022984"/>
    </source>
</evidence>
<dbReference type="GO" id="GO:0071555">
    <property type="term" value="P:cell wall organization"/>
    <property type="evidence" value="ECO:0007669"/>
    <property type="project" value="UniProtKB-KW"/>
</dbReference>
<organism evidence="12 13">
    <name type="scientific">Candidatus Doudnabacteria bacterium RIFCSPHIGHO2_01_FULL_43_23</name>
    <dbReference type="NCBI Taxonomy" id="1817822"/>
    <lineage>
        <taxon>Bacteria</taxon>
        <taxon>Candidatus Doudnaibacteriota</taxon>
    </lineage>
</organism>
<evidence type="ECO:0000256" key="6">
    <source>
        <dbReference type="ARBA" id="ARBA00023316"/>
    </source>
</evidence>
<comment type="similarity">
    <text evidence="1 9">Belongs to the peptidase S11 family.</text>
</comment>
<feature type="active site" evidence="7">
    <location>
        <position position="148"/>
    </location>
</feature>
<proteinExistence type="inferred from homology"/>
<keyword evidence="5" id="KW-0573">Peptidoglycan synthesis</keyword>
<dbReference type="GO" id="GO:0008360">
    <property type="term" value="P:regulation of cell shape"/>
    <property type="evidence" value="ECO:0007669"/>
    <property type="project" value="UniProtKB-KW"/>
</dbReference>
<keyword evidence="2" id="KW-0732">Signal</keyword>
<dbReference type="GO" id="GO:0006508">
    <property type="term" value="P:proteolysis"/>
    <property type="evidence" value="ECO:0007669"/>
    <property type="project" value="InterPro"/>
</dbReference>
<sequence length="304" mass="33525">MNNWLYGVSIALILTVIAFAIFFHLGRPTNMEIQEILGLTQSDPLPVDEKYVPIRKQDAIDPDINAEIALVIEADTGRVLYEKNSQKLWPPASLNKLMTALVVVNTLSLPQVVTIEEQDTAVVQPKMGLFEGEQITIYNLLRGLLIPSANDAGATLARVVTGSESRFVELMNQMAVRLGMRNTTYRNTTGFDVEGQLTTAEDLAILVREVLKNPNLAEIVSTESTTVLSENEGGSHRLVSSNQLLKQDNIHGVKTGYTDEAKGNLILLASNSDNHRIITIVLGSDDREVTSQALVTWVFESFEF</sequence>
<reference evidence="12 13" key="1">
    <citation type="journal article" date="2016" name="Nat. Commun.">
        <title>Thousands of microbial genomes shed light on interconnected biogeochemical processes in an aquifer system.</title>
        <authorList>
            <person name="Anantharaman K."/>
            <person name="Brown C.T."/>
            <person name="Hug L.A."/>
            <person name="Sharon I."/>
            <person name="Castelle C.J."/>
            <person name="Probst A.J."/>
            <person name="Thomas B.C."/>
            <person name="Singh A."/>
            <person name="Wilkins M.J."/>
            <person name="Karaoz U."/>
            <person name="Brodie E.L."/>
            <person name="Williams K.H."/>
            <person name="Hubbard S.S."/>
            <person name="Banfield J.F."/>
        </authorList>
    </citation>
    <scope>NUCLEOTIDE SEQUENCE [LARGE SCALE GENOMIC DNA]</scope>
</reference>
<evidence type="ECO:0000313" key="13">
    <source>
        <dbReference type="Proteomes" id="UP000177912"/>
    </source>
</evidence>
<dbReference type="Pfam" id="PF00768">
    <property type="entry name" value="Peptidase_S11"/>
    <property type="match status" value="1"/>
</dbReference>
<feature type="domain" description="Peptidase S11 D-alanyl-D-alanine carboxypeptidase A N-terminal" evidence="11">
    <location>
        <begin position="59"/>
        <end position="285"/>
    </location>
</feature>
<evidence type="ECO:0000313" key="12">
    <source>
        <dbReference type="EMBL" id="OGE80041.1"/>
    </source>
</evidence>
<evidence type="ECO:0000256" key="4">
    <source>
        <dbReference type="ARBA" id="ARBA00022960"/>
    </source>
</evidence>
<evidence type="ECO:0000256" key="8">
    <source>
        <dbReference type="PIRSR" id="PIRSR618044-2"/>
    </source>
</evidence>
<gene>
    <name evidence="12" type="ORF">A2826_00975</name>
</gene>
<feature type="transmembrane region" description="Helical" evidence="10">
    <location>
        <begin position="6"/>
        <end position="25"/>
    </location>
</feature>
<accession>A0A1F5NQT6</accession>
<dbReference type="GO" id="GO:0009002">
    <property type="term" value="F:serine-type D-Ala-D-Ala carboxypeptidase activity"/>
    <property type="evidence" value="ECO:0007669"/>
    <property type="project" value="InterPro"/>
</dbReference>
<evidence type="ECO:0000256" key="1">
    <source>
        <dbReference type="ARBA" id="ARBA00007164"/>
    </source>
</evidence>
<dbReference type="Proteomes" id="UP000177912">
    <property type="component" value="Unassembled WGS sequence"/>
</dbReference>
<dbReference type="InterPro" id="IPR001967">
    <property type="entry name" value="Peptidase_S11_N"/>
</dbReference>
<keyword evidence="10" id="KW-1133">Transmembrane helix</keyword>
<evidence type="ECO:0000256" key="7">
    <source>
        <dbReference type="PIRSR" id="PIRSR618044-1"/>
    </source>
</evidence>
<feature type="binding site" evidence="8">
    <location>
        <position position="254"/>
    </location>
    <ligand>
        <name>substrate</name>
    </ligand>
</feature>
<name>A0A1F5NQT6_9BACT</name>
<keyword evidence="3" id="KW-0378">Hydrolase</keyword>
<evidence type="ECO:0000256" key="10">
    <source>
        <dbReference type="SAM" id="Phobius"/>
    </source>
</evidence>
<feature type="active site" description="Proton acceptor" evidence="7">
    <location>
        <position position="96"/>
    </location>
</feature>
<dbReference type="PANTHER" id="PTHR21581">
    <property type="entry name" value="D-ALANYL-D-ALANINE CARBOXYPEPTIDASE"/>
    <property type="match status" value="1"/>
</dbReference>
<dbReference type="PRINTS" id="PR00725">
    <property type="entry name" value="DADACBPTASE1"/>
</dbReference>
<keyword evidence="6" id="KW-0961">Cell wall biogenesis/degradation</keyword>
<evidence type="ECO:0000256" key="9">
    <source>
        <dbReference type="RuleBase" id="RU004016"/>
    </source>
</evidence>
<feature type="active site" description="Acyl-ester intermediate" evidence="7">
    <location>
        <position position="93"/>
    </location>
</feature>
<dbReference type="STRING" id="1817822.A2826_00975"/>
<protein>
    <recommendedName>
        <fullName evidence="11">Peptidase S11 D-alanyl-D-alanine carboxypeptidase A N-terminal domain-containing protein</fullName>
    </recommendedName>
</protein>
<dbReference type="InterPro" id="IPR018044">
    <property type="entry name" value="Peptidase_S11"/>
</dbReference>
<keyword evidence="10" id="KW-0472">Membrane</keyword>
<comment type="caution">
    <text evidence="12">The sequence shown here is derived from an EMBL/GenBank/DDBJ whole genome shotgun (WGS) entry which is preliminary data.</text>
</comment>